<feature type="region of interest" description="Disordered" evidence="1">
    <location>
        <begin position="45"/>
        <end position="64"/>
    </location>
</feature>
<evidence type="ECO:0000313" key="3">
    <source>
        <dbReference type="Proteomes" id="UP000029082"/>
    </source>
</evidence>
<reference evidence="2 3" key="1">
    <citation type="submission" date="2014-03" db="EMBL/GenBank/DDBJ databases">
        <title>Genomics of Bifidobacteria.</title>
        <authorList>
            <person name="Ventura M."/>
            <person name="Milani C."/>
            <person name="Lugli G.A."/>
        </authorList>
    </citation>
    <scope>NUCLEOTIDE SEQUENCE [LARGE SCALE GENOMIC DNA]</scope>
    <source>
        <strain evidence="2 3">DSM 21395</strain>
    </source>
</reference>
<dbReference type="InterPro" id="IPR038765">
    <property type="entry name" value="Papain-like_cys_pep_sf"/>
</dbReference>
<evidence type="ECO:0000256" key="1">
    <source>
        <dbReference type="SAM" id="MobiDB-lite"/>
    </source>
</evidence>
<accession>A0A087BZM0</accession>
<evidence type="ECO:0008006" key="4">
    <source>
        <dbReference type="Google" id="ProtNLM"/>
    </source>
</evidence>
<dbReference type="STRING" id="1437603.GCA_000771525_01553"/>
<dbReference type="EMBL" id="JGZE01000014">
    <property type="protein sequence ID" value="KFI76470.1"/>
    <property type="molecule type" value="Genomic_DNA"/>
</dbReference>
<proteinExistence type="predicted"/>
<dbReference type="OrthoDB" id="195541at2"/>
<gene>
    <name evidence="2" type="ORF">BMON_1642</name>
</gene>
<dbReference type="RefSeq" id="WP_161786325.1">
    <property type="nucleotide sequence ID" value="NZ_JDUO01000005.1"/>
</dbReference>
<comment type="caution">
    <text evidence="2">The sequence shown here is derived from an EMBL/GenBank/DDBJ whole genome shotgun (WGS) entry which is preliminary data.</text>
</comment>
<dbReference type="GeneID" id="93095232"/>
<dbReference type="Proteomes" id="UP000029082">
    <property type="component" value="Unassembled WGS sequence"/>
</dbReference>
<protein>
    <recommendedName>
        <fullName evidence="4">Permuted papain-like amidase enzyme, YaeF/YiiX, C92 family</fullName>
    </recommendedName>
</protein>
<dbReference type="eggNOG" id="COG3863">
    <property type="taxonomic scope" value="Bacteria"/>
</dbReference>
<dbReference type="Pfam" id="PF05708">
    <property type="entry name" value="Peptidase_C92"/>
    <property type="match status" value="1"/>
</dbReference>
<dbReference type="SUPFAM" id="SSF54001">
    <property type="entry name" value="Cysteine proteinases"/>
    <property type="match status" value="1"/>
</dbReference>
<dbReference type="AlphaFoldDB" id="A0A087BZM0"/>
<organism evidence="2 3">
    <name type="scientific">Bifidobacterium mongoliense DSM 21395</name>
    <dbReference type="NCBI Taxonomy" id="1437603"/>
    <lineage>
        <taxon>Bacteria</taxon>
        <taxon>Bacillati</taxon>
        <taxon>Actinomycetota</taxon>
        <taxon>Actinomycetes</taxon>
        <taxon>Bifidobacteriales</taxon>
        <taxon>Bifidobacteriaceae</taxon>
        <taxon>Bifidobacterium</taxon>
    </lineage>
</organism>
<evidence type="ECO:0000313" key="2">
    <source>
        <dbReference type="EMBL" id="KFI76470.1"/>
    </source>
</evidence>
<keyword evidence="3" id="KW-1185">Reference proteome</keyword>
<dbReference type="Gene3D" id="3.90.1720.10">
    <property type="entry name" value="endopeptidase domain like (from Nostoc punctiforme)"/>
    <property type="match status" value="1"/>
</dbReference>
<sequence>MRGATVQTGDLIFLPDDGKMFSDMISRSTAMSKDSVALNGKTAAATKTLGSRDPETSNGAPAPVRASLPTYTHVAMVERGDDGVHIMHATVKRGCIRQSLAEFIADRGAGADVFRASRALRDPRSIVRRARAMLGAPYNPSFRIEQSGYYCSEFVFQAFANEHLFHLTPMTFGPDRSVLPQWVDYYRKLGLPIPNGEWGTSPNSLLAGQALRFIGALADLDRLG</sequence>
<dbReference type="InterPro" id="IPR024453">
    <property type="entry name" value="Peptidase_C92"/>
</dbReference>
<name>A0A087BZM0_9BIFI</name>